<organism evidence="2 3">
    <name type="scientific">Nocardia rhizosphaerae</name>
    <dbReference type="NCBI Taxonomy" id="1691571"/>
    <lineage>
        <taxon>Bacteria</taxon>
        <taxon>Bacillati</taxon>
        <taxon>Actinomycetota</taxon>
        <taxon>Actinomycetes</taxon>
        <taxon>Mycobacteriales</taxon>
        <taxon>Nocardiaceae</taxon>
        <taxon>Nocardia</taxon>
    </lineage>
</organism>
<feature type="compositionally biased region" description="Low complexity" evidence="1">
    <location>
        <begin position="217"/>
        <end position="240"/>
    </location>
</feature>
<evidence type="ECO:0000256" key="1">
    <source>
        <dbReference type="SAM" id="MobiDB-lite"/>
    </source>
</evidence>
<name>A0ABV8LDE1_9NOCA</name>
<feature type="compositionally biased region" description="Low complexity" evidence="1">
    <location>
        <begin position="249"/>
        <end position="281"/>
    </location>
</feature>
<evidence type="ECO:0000313" key="2">
    <source>
        <dbReference type="EMBL" id="MFC4128496.1"/>
    </source>
</evidence>
<accession>A0ABV8LDE1</accession>
<protein>
    <recommendedName>
        <fullName evidence="4">Tetratricopeptide repeat protein</fullName>
    </recommendedName>
</protein>
<gene>
    <name evidence="2" type="ORF">ACFOW8_26570</name>
</gene>
<keyword evidence="3" id="KW-1185">Reference proteome</keyword>
<dbReference type="Gene3D" id="1.25.40.10">
    <property type="entry name" value="Tetratricopeptide repeat domain"/>
    <property type="match status" value="1"/>
</dbReference>
<proteinExistence type="predicted"/>
<sequence>MTDPGTRHPGDSVPLDQRYTGADPIEWCGAAVYPMYTESLAAGTTAVRLRAVSVMPPAGVAGLGLGLTVQDGHVNLDGRSLAGVDIWSDALAGGVDIAVTADAPEALFTLTPVWVAGSGAQQSWTGNYGMVVDLLPNGASTLWCSTGPGTPDFNELVVELTTVQVSDAATAEVPPALATMPLTILSPAAVPRPEQIAPPSTPVGPPAEVIAGPRTAAVSPPEAAELAAAPPQPTPASRTPIAPPPQPVASPGMPVATAPQPTAPPRAGSAGPTVSAPTPTTAPAVAVQAPPITPTIEPDPAPTDSAGSGIGRALYELGTAMHERGDHDSARALLTQAAEAGHGAAAYELGALLLRAGDRAGAEYWWKAAADDDARAAASLSELTQRA</sequence>
<reference evidence="3" key="1">
    <citation type="journal article" date="2019" name="Int. J. Syst. Evol. Microbiol.">
        <title>The Global Catalogue of Microorganisms (GCM) 10K type strain sequencing project: providing services to taxonomists for standard genome sequencing and annotation.</title>
        <authorList>
            <consortium name="The Broad Institute Genomics Platform"/>
            <consortium name="The Broad Institute Genome Sequencing Center for Infectious Disease"/>
            <person name="Wu L."/>
            <person name="Ma J."/>
        </authorList>
    </citation>
    <scope>NUCLEOTIDE SEQUENCE [LARGE SCALE GENOMIC DNA]</scope>
    <source>
        <strain evidence="3">CGMCC 4.7204</strain>
    </source>
</reference>
<feature type="region of interest" description="Disordered" evidence="1">
    <location>
        <begin position="192"/>
        <end position="211"/>
    </location>
</feature>
<dbReference type="RefSeq" id="WP_378554265.1">
    <property type="nucleotide sequence ID" value="NZ_JBHSBA010000015.1"/>
</dbReference>
<feature type="region of interest" description="Disordered" evidence="1">
    <location>
        <begin position="217"/>
        <end position="281"/>
    </location>
</feature>
<dbReference type="EMBL" id="JBHSBA010000015">
    <property type="protein sequence ID" value="MFC4128496.1"/>
    <property type="molecule type" value="Genomic_DNA"/>
</dbReference>
<evidence type="ECO:0000313" key="3">
    <source>
        <dbReference type="Proteomes" id="UP001595767"/>
    </source>
</evidence>
<comment type="caution">
    <text evidence="2">The sequence shown here is derived from an EMBL/GenBank/DDBJ whole genome shotgun (WGS) entry which is preliminary data.</text>
</comment>
<dbReference type="SUPFAM" id="SSF81901">
    <property type="entry name" value="HCP-like"/>
    <property type="match status" value="1"/>
</dbReference>
<dbReference type="InterPro" id="IPR011990">
    <property type="entry name" value="TPR-like_helical_dom_sf"/>
</dbReference>
<dbReference type="Proteomes" id="UP001595767">
    <property type="component" value="Unassembled WGS sequence"/>
</dbReference>
<evidence type="ECO:0008006" key="4">
    <source>
        <dbReference type="Google" id="ProtNLM"/>
    </source>
</evidence>